<evidence type="ECO:0008006" key="5">
    <source>
        <dbReference type="Google" id="ProtNLM"/>
    </source>
</evidence>
<evidence type="ECO:0000313" key="4">
    <source>
        <dbReference type="Proteomes" id="UP001334248"/>
    </source>
</evidence>
<accession>A0ABR0S0F6</accession>
<evidence type="ECO:0000313" key="3">
    <source>
        <dbReference type="EMBL" id="KAK5945994.1"/>
    </source>
</evidence>
<dbReference type="EMBL" id="JAVHJV010000001">
    <property type="protein sequence ID" value="KAK5945994.1"/>
    <property type="molecule type" value="Genomic_DNA"/>
</dbReference>
<protein>
    <recommendedName>
        <fullName evidence="5">Ig-like domain-containing protein</fullName>
    </recommendedName>
</protein>
<evidence type="ECO:0000256" key="2">
    <source>
        <dbReference type="SAM" id="SignalP"/>
    </source>
</evidence>
<comment type="caution">
    <text evidence="3">The sequence shown here is derived from an EMBL/GenBank/DDBJ whole genome shotgun (WGS) entry which is preliminary data.</text>
</comment>
<dbReference type="Proteomes" id="UP001334248">
    <property type="component" value="Unassembled WGS sequence"/>
</dbReference>
<feature type="signal peptide" evidence="2">
    <location>
        <begin position="1"/>
        <end position="26"/>
    </location>
</feature>
<organism evidence="3 4">
    <name type="scientific">Knufia obscura</name>
    <dbReference type="NCBI Taxonomy" id="1635080"/>
    <lineage>
        <taxon>Eukaryota</taxon>
        <taxon>Fungi</taxon>
        <taxon>Dikarya</taxon>
        <taxon>Ascomycota</taxon>
        <taxon>Pezizomycotina</taxon>
        <taxon>Eurotiomycetes</taxon>
        <taxon>Chaetothyriomycetidae</taxon>
        <taxon>Chaetothyriales</taxon>
        <taxon>Trichomeriaceae</taxon>
        <taxon>Knufia</taxon>
    </lineage>
</organism>
<dbReference type="RefSeq" id="XP_064734084.1">
    <property type="nucleotide sequence ID" value="XM_064868587.1"/>
</dbReference>
<dbReference type="GeneID" id="89993582"/>
<gene>
    <name evidence="3" type="ORF">PMZ80_000133</name>
</gene>
<keyword evidence="4" id="KW-1185">Reference proteome</keyword>
<name>A0ABR0S0F6_9EURO</name>
<feature type="chain" id="PRO_5046223235" description="Ig-like domain-containing protein" evidence="2">
    <location>
        <begin position="27"/>
        <end position="575"/>
    </location>
</feature>
<keyword evidence="2" id="KW-0732">Signal</keyword>
<sequence>MRVLWLSPFLASAMAAAAVTCPPTHGSNVTLTSGSSRYVMPVPANQTQFNVLGPDQQLGCIQIGAKYSMCGPCNFPVNELEVAPDAGLCSFKLVGRDAPIYAQHSGSPHKVSPPAQILEVTCGLRSPASTDDNYEDLSSTPSSLLEGEGRTTGPSENTIARRETDSHSTSGTYSCNIDPANGVMLNSDYRVLYVFPPADNRIYDLSGGGNNLGCAQLSTSGWQCYPCSSEEHFRYVNVPSIMGSCSFYVPGLSLPIVVDPSKNGGANFDLGRKTVKSIACGYGVTPVSTDTMGTTDLTERGVTDLAEHAASGQNTYSCDTGGREGILLMSKARVLYVYPRPDKHMYGFAKFHQNLGCITYSTTGTNCWQCSELEEFLYVEVPASLGTCLFYTYDYPGPIIERLKDTNAHLENRRLQGVACGWSDEEADAAQHSIGDTSLVGRDIQDASSIGPVDESEVATIPRRDVSMPAKTLNPMCDSHGRRPIILIGSTGIQEIYPPGDKQEHLVLEANAEIWCYGIWGDRAPCDVTATWHQAFVPPELNNCYFYPGDKLPITVTPGEFVFPGGTPLKSVACG</sequence>
<feature type="compositionally biased region" description="Polar residues" evidence="1">
    <location>
        <begin position="127"/>
        <end position="143"/>
    </location>
</feature>
<evidence type="ECO:0000256" key="1">
    <source>
        <dbReference type="SAM" id="MobiDB-lite"/>
    </source>
</evidence>
<proteinExistence type="predicted"/>
<reference evidence="3 4" key="1">
    <citation type="journal article" date="2023" name="Res Sq">
        <title>Genomic and morphological characterization of Knufia obscura isolated from the Mars 2020 spacecraft assembly facility.</title>
        <authorList>
            <person name="Chander A.M."/>
            <person name="Teixeira M.M."/>
            <person name="Singh N.K."/>
            <person name="Williams M.P."/>
            <person name="Parker C.W."/>
            <person name="Leo P."/>
            <person name="Stajich J.E."/>
            <person name="Torok T."/>
            <person name="Tighe S."/>
            <person name="Mason C.E."/>
            <person name="Venkateswaran K."/>
        </authorList>
    </citation>
    <scope>NUCLEOTIDE SEQUENCE [LARGE SCALE GENOMIC DNA]</scope>
    <source>
        <strain evidence="3 4">CCFEE 5817</strain>
    </source>
</reference>
<feature type="region of interest" description="Disordered" evidence="1">
    <location>
        <begin position="127"/>
        <end position="172"/>
    </location>
</feature>